<proteinExistence type="predicted"/>
<sequence>MLPPSLRFSPGEFPLVLLLGLGDSVSLEIGCRWSGCAPRCRDQLQLLLDRPRIPLRCCHSPPTGLEAPSSPALSNPTAEGESLADLVHFPSAFRLSSISKLSNRAS</sequence>
<evidence type="ECO:0000313" key="2">
    <source>
        <dbReference type="Proteomes" id="UP000799640"/>
    </source>
</evidence>
<protein>
    <submittedName>
        <fullName evidence="1">Uncharacterized protein</fullName>
    </submittedName>
</protein>
<dbReference type="EMBL" id="ML996702">
    <property type="protein sequence ID" value="KAF2397935.1"/>
    <property type="molecule type" value="Genomic_DNA"/>
</dbReference>
<keyword evidence="2" id="KW-1185">Reference proteome</keyword>
<gene>
    <name evidence="1" type="ORF">EJ06DRAFT_143743</name>
</gene>
<accession>A0A6G1HQA7</accession>
<organism evidence="1 2">
    <name type="scientific">Trichodelitschia bisporula</name>
    <dbReference type="NCBI Taxonomy" id="703511"/>
    <lineage>
        <taxon>Eukaryota</taxon>
        <taxon>Fungi</taxon>
        <taxon>Dikarya</taxon>
        <taxon>Ascomycota</taxon>
        <taxon>Pezizomycotina</taxon>
        <taxon>Dothideomycetes</taxon>
        <taxon>Dothideomycetes incertae sedis</taxon>
        <taxon>Phaeotrichales</taxon>
        <taxon>Phaeotrichaceae</taxon>
        <taxon>Trichodelitschia</taxon>
    </lineage>
</organism>
<reference evidence="1" key="1">
    <citation type="journal article" date="2020" name="Stud. Mycol.">
        <title>101 Dothideomycetes genomes: a test case for predicting lifestyles and emergence of pathogens.</title>
        <authorList>
            <person name="Haridas S."/>
            <person name="Albert R."/>
            <person name="Binder M."/>
            <person name="Bloem J."/>
            <person name="Labutti K."/>
            <person name="Salamov A."/>
            <person name="Andreopoulos B."/>
            <person name="Baker S."/>
            <person name="Barry K."/>
            <person name="Bills G."/>
            <person name="Bluhm B."/>
            <person name="Cannon C."/>
            <person name="Castanera R."/>
            <person name="Culley D."/>
            <person name="Daum C."/>
            <person name="Ezra D."/>
            <person name="Gonzalez J."/>
            <person name="Henrissat B."/>
            <person name="Kuo A."/>
            <person name="Liang C."/>
            <person name="Lipzen A."/>
            <person name="Lutzoni F."/>
            <person name="Magnuson J."/>
            <person name="Mondo S."/>
            <person name="Nolan M."/>
            <person name="Ohm R."/>
            <person name="Pangilinan J."/>
            <person name="Park H.-J."/>
            <person name="Ramirez L."/>
            <person name="Alfaro M."/>
            <person name="Sun H."/>
            <person name="Tritt A."/>
            <person name="Yoshinaga Y."/>
            <person name="Zwiers L.-H."/>
            <person name="Turgeon B."/>
            <person name="Goodwin S."/>
            <person name="Spatafora J."/>
            <person name="Crous P."/>
            <person name="Grigoriev I."/>
        </authorList>
    </citation>
    <scope>NUCLEOTIDE SEQUENCE</scope>
    <source>
        <strain evidence="1">CBS 262.69</strain>
    </source>
</reference>
<evidence type="ECO:0000313" key="1">
    <source>
        <dbReference type="EMBL" id="KAF2397935.1"/>
    </source>
</evidence>
<name>A0A6G1HQA7_9PEZI</name>
<dbReference type="Proteomes" id="UP000799640">
    <property type="component" value="Unassembled WGS sequence"/>
</dbReference>
<dbReference type="AlphaFoldDB" id="A0A6G1HQA7"/>